<sequence>MATTSFKKEFLVDNPKAIQALLDSVENPVKIKVSTRNLEDENKKGLLLLKQHLSSLAR</sequence>
<protein>
    <submittedName>
        <fullName evidence="1">Uncharacterized protein</fullName>
    </submittedName>
</protein>
<evidence type="ECO:0000313" key="1">
    <source>
        <dbReference type="EMBL" id="TCV84182.1"/>
    </source>
</evidence>
<organism evidence="1 2">
    <name type="scientific">Testudinibacter aquarius</name>
    <dbReference type="NCBI Taxonomy" id="1524974"/>
    <lineage>
        <taxon>Bacteria</taxon>
        <taxon>Pseudomonadati</taxon>
        <taxon>Pseudomonadota</taxon>
        <taxon>Gammaproteobacteria</taxon>
        <taxon>Pasteurellales</taxon>
        <taxon>Pasteurellaceae</taxon>
        <taxon>Testudinibacter</taxon>
    </lineage>
</organism>
<dbReference type="Proteomes" id="UP000294619">
    <property type="component" value="Unassembled WGS sequence"/>
</dbReference>
<reference evidence="1 2" key="1">
    <citation type="submission" date="2019-03" db="EMBL/GenBank/DDBJ databases">
        <title>Genomic Encyclopedia of Type Strains, Phase IV (KMG-IV): sequencing the most valuable type-strain genomes for metagenomic binning, comparative biology and taxonomic classification.</title>
        <authorList>
            <person name="Goeker M."/>
        </authorList>
    </citation>
    <scope>NUCLEOTIDE SEQUENCE [LARGE SCALE GENOMIC DNA]</scope>
    <source>
        <strain evidence="1 2">DSM 28140</strain>
    </source>
</reference>
<name>A0A4R3XYL0_9PAST</name>
<dbReference type="EMBL" id="SMCP01000012">
    <property type="protein sequence ID" value="TCV84182.1"/>
    <property type="molecule type" value="Genomic_DNA"/>
</dbReference>
<gene>
    <name evidence="1" type="ORF">EDC16_11211</name>
</gene>
<comment type="caution">
    <text evidence="1">The sequence shown here is derived from an EMBL/GenBank/DDBJ whole genome shotgun (WGS) entry which is preliminary data.</text>
</comment>
<dbReference type="RefSeq" id="WP_165894236.1">
    <property type="nucleotide sequence ID" value="NZ_LEKL01000007.1"/>
</dbReference>
<evidence type="ECO:0000313" key="2">
    <source>
        <dbReference type="Proteomes" id="UP000294619"/>
    </source>
</evidence>
<dbReference type="AlphaFoldDB" id="A0A4R3XYL0"/>
<accession>A0A4R3XYL0</accession>
<proteinExistence type="predicted"/>